<proteinExistence type="predicted"/>
<reference evidence="2 3" key="1">
    <citation type="journal article" date="2013" name="Genome Announc.">
        <title>Genome Sequence of Lactobacillus saerimneri 30a (Formerly Lactobacillus sp. Strain 30a), a Reference Lactic Acid Bacterium Strain Producing Biogenic Amines.</title>
        <authorList>
            <person name="Romano A."/>
            <person name="Trip H."/>
            <person name="Campbell-Sills H."/>
            <person name="Bouchez O."/>
            <person name="Sherman D."/>
            <person name="Lolkema J.S."/>
            <person name="Lucas P.M."/>
        </authorList>
    </citation>
    <scope>NUCLEOTIDE SEQUENCE [LARGE SCALE GENOMIC DNA]</scope>
    <source>
        <strain evidence="2 3">30a</strain>
    </source>
</reference>
<evidence type="ECO:0000313" key="3">
    <source>
        <dbReference type="Proteomes" id="UP000011912"/>
    </source>
</evidence>
<dbReference type="Proteomes" id="UP000011912">
    <property type="component" value="Unassembled WGS sequence"/>
</dbReference>
<feature type="transmembrane region" description="Helical" evidence="1">
    <location>
        <begin position="92"/>
        <end position="119"/>
    </location>
</feature>
<dbReference type="RefSeq" id="WP_009554932.1">
    <property type="nucleotide sequence ID" value="NZ_ANAG01000017.1"/>
</dbReference>
<keyword evidence="1" id="KW-1133">Transmembrane helix</keyword>
<sequence length="151" mass="17697">MKPVKWEPFNKKKLIVCSGYCLVEFVASLVFLFAYTTRPTITDLFCYTGIIMMVLWWPTIVTINVIEKRNGGMLFSYELIESWRKKTIKEKVITIVICIIILILIPPVLFVLMYIYGMIEKLLDFFVQLVFWGFFFGIAGFIMLIGKIFHL</sequence>
<evidence type="ECO:0000256" key="1">
    <source>
        <dbReference type="SAM" id="Phobius"/>
    </source>
</evidence>
<comment type="caution">
    <text evidence="2">The sequence shown here is derived from an EMBL/GenBank/DDBJ whole genome shotgun (WGS) entry which is preliminary data.</text>
</comment>
<protein>
    <submittedName>
        <fullName evidence="2">Uncharacterized protein</fullName>
    </submittedName>
</protein>
<gene>
    <name evidence="2" type="ORF">D271_07195</name>
</gene>
<keyword evidence="3" id="KW-1185">Reference proteome</keyword>
<feature type="transmembrane region" description="Helical" evidence="1">
    <location>
        <begin position="125"/>
        <end position="145"/>
    </location>
</feature>
<feature type="transmembrane region" description="Helical" evidence="1">
    <location>
        <begin position="47"/>
        <end position="66"/>
    </location>
</feature>
<feature type="transmembrane region" description="Helical" evidence="1">
    <location>
        <begin position="14"/>
        <end position="35"/>
    </location>
</feature>
<dbReference type="EMBL" id="ANAG01000017">
    <property type="protein sequence ID" value="EKW98775.1"/>
    <property type="molecule type" value="Genomic_DNA"/>
</dbReference>
<accession>M5J5W8</accession>
<dbReference type="PATRIC" id="fig|1227363.6.peg.1420"/>
<name>M5J5W8_9LACO</name>
<keyword evidence="1" id="KW-0812">Transmembrane</keyword>
<organism evidence="2 3">
    <name type="scientific">Ligilactobacillus saerimneri 30a</name>
    <dbReference type="NCBI Taxonomy" id="1227363"/>
    <lineage>
        <taxon>Bacteria</taxon>
        <taxon>Bacillati</taxon>
        <taxon>Bacillota</taxon>
        <taxon>Bacilli</taxon>
        <taxon>Lactobacillales</taxon>
        <taxon>Lactobacillaceae</taxon>
        <taxon>Ligilactobacillus</taxon>
    </lineage>
</organism>
<dbReference type="AlphaFoldDB" id="M5J5W8"/>
<evidence type="ECO:0000313" key="2">
    <source>
        <dbReference type="EMBL" id="EKW98775.1"/>
    </source>
</evidence>
<keyword evidence="1" id="KW-0472">Membrane</keyword>